<dbReference type="Pfam" id="PF01263">
    <property type="entry name" value="Aldose_epim"/>
    <property type="match status" value="1"/>
</dbReference>
<evidence type="ECO:0000313" key="2">
    <source>
        <dbReference type="Proteomes" id="UP000017837"/>
    </source>
</evidence>
<organism evidence="1 2">
    <name type="scientific">Asticcacaulis benevestitus DSM 16100 = ATCC BAA-896</name>
    <dbReference type="NCBI Taxonomy" id="1121022"/>
    <lineage>
        <taxon>Bacteria</taxon>
        <taxon>Pseudomonadati</taxon>
        <taxon>Pseudomonadota</taxon>
        <taxon>Alphaproteobacteria</taxon>
        <taxon>Caulobacterales</taxon>
        <taxon>Caulobacteraceae</taxon>
        <taxon>Asticcacaulis</taxon>
    </lineage>
</organism>
<dbReference type="PANTHER" id="PTHR10091">
    <property type="entry name" value="ALDOSE-1-EPIMERASE"/>
    <property type="match status" value="1"/>
</dbReference>
<dbReference type="InterPro" id="IPR014718">
    <property type="entry name" value="GH-type_carb-bd"/>
</dbReference>
<evidence type="ECO:0008006" key="3">
    <source>
        <dbReference type="Google" id="ProtNLM"/>
    </source>
</evidence>
<dbReference type="SUPFAM" id="SSF74650">
    <property type="entry name" value="Galactose mutarotase-like"/>
    <property type="match status" value="1"/>
</dbReference>
<dbReference type="eggNOG" id="COG2017">
    <property type="taxonomic scope" value="Bacteria"/>
</dbReference>
<dbReference type="OrthoDB" id="9796517at2"/>
<dbReference type="RefSeq" id="WP_018081042.1">
    <property type="nucleotide sequence ID" value="NZ_AQWM01000003.1"/>
</dbReference>
<dbReference type="PATRIC" id="fig|1121022.4.peg.2358"/>
<dbReference type="GO" id="GO:0006006">
    <property type="term" value="P:glucose metabolic process"/>
    <property type="evidence" value="ECO:0007669"/>
    <property type="project" value="TreeGrafter"/>
</dbReference>
<evidence type="ECO:0000313" key="1">
    <source>
        <dbReference type="EMBL" id="ESQ90912.1"/>
    </source>
</evidence>
<comment type="caution">
    <text evidence="1">The sequence shown here is derived from an EMBL/GenBank/DDBJ whole genome shotgun (WGS) entry which is preliminary data.</text>
</comment>
<dbReference type="InterPro" id="IPR011013">
    <property type="entry name" value="Gal_mutarotase_sf_dom"/>
</dbReference>
<dbReference type="GO" id="GO:0030246">
    <property type="term" value="F:carbohydrate binding"/>
    <property type="evidence" value="ECO:0007669"/>
    <property type="project" value="InterPro"/>
</dbReference>
<keyword evidence="2" id="KW-1185">Reference proteome</keyword>
<name>V4PAH2_9CAUL</name>
<dbReference type="GO" id="GO:0033499">
    <property type="term" value="P:galactose catabolic process via UDP-galactose, Leloir pathway"/>
    <property type="evidence" value="ECO:0007669"/>
    <property type="project" value="TreeGrafter"/>
</dbReference>
<proteinExistence type="predicted"/>
<dbReference type="GO" id="GO:0004034">
    <property type="term" value="F:aldose 1-epimerase activity"/>
    <property type="evidence" value="ECO:0007669"/>
    <property type="project" value="TreeGrafter"/>
</dbReference>
<dbReference type="EMBL" id="AWGB01000021">
    <property type="protein sequence ID" value="ESQ90912.1"/>
    <property type="molecule type" value="Genomic_DNA"/>
</dbReference>
<accession>V4PAH2</accession>
<sequence>MLRLSSADTSLDINPDVGGSVSRLIHKGADVLRPTLDGEQRVLFTACFPLVPFCNRIRNGEFMVEGHKVKLPSNHEGSPHTLHGHGWQNRWKVVEATASRAVLSYRHAPDSWPWEYEATLIYELRPAGLRAFLSVKNLSRSTMPAGLGFHPYFNRTPNSRLKAAVDGVWISDDEILPRNWHGGPLKKDWTHTDTVAHDITIDNAYTGFNGRAEIYDGDHLTHTLRASPDCHWLHVFVPLGEDYFCIEPVNHMPDPFNQPNSGLKCLKAGETSIVWMDIAF</sequence>
<dbReference type="AlphaFoldDB" id="V4PAH2"/>
<dbReference type="Gene3D" id="2.70.98.10">
    <property type="match status" value="1"/>
</dbReference>
<dbReference type="CDD" id="cd09021">
    <property type="entry name" value="Aldose_epim_Ec_YphB"/>
    <property type="match status" value="1"/>
</dbReference>
<protein>
    <recommendedName>
        <fullName evidence="3">Aldose 1-epimerase</fullName>
    </recommendedName>
</protein>
<reference evidence="1 2" key="1">
    <citation type="journal article" date="2014" name="Nature">
        <title>Sequential evolution of bacterial morphology by co-option of a developmental regulator.</title>
        <authorList>
            <person name="Jiang C."/>
            <person name="Brown P.J."/>
            <person name="Ducret A."/>
            <person name="Brun Y.V."/>
        </authorList>
    </citation>
    <scope>NUCLEOTIDE SEQUENCE [LARGE SCALE GENOMIC DNA]</scope>
    <source>
        <strain evidence="1 2">DSM 16100</strain>
    </source>
</reference>
<dbReference type="STRING" id="1121022.GCA_000376105_01376"/>
<dbReference type="Proteomes" id="UP000017837">
    <property type="component" value="Unassembled WGS sequence"/>
</dbReference>
<gene>
    <name evidence="1" type="ORF">ABENE_11625</name>
</gene>
<dbReference type="PANTHER" id="PTHR10091:SF45">
    <property type="entry name" value="ALDOSE 1-EPIMERASE"/>
    <property type="match status" value="1"/>
</dbReference>
<dbReference type="InterPro" id="IPR008183">
    <property type="entry name" value="Aldose_1/G6P_1-epimerase"/>
</dbReference>